<keyword evidence="2" id="KW-1185">Reference proteome</keyword>
<proteinExistence type="predicted"/>
<sequence>MCQSHLILPIHPHSLMYPKAAPLLRRGVKSIAFKAIYPELSLGVKRAEVRVHGRKLSVLARDQAERRDRSQREGKEQMSEYQLGNVYVARILYPRDIRRTRAESVGGAFVVRIIASFKQDSRSCQLVLTAALSIQRSDKL</sequence>
<gene>
    <name evidence="1" type="ORF">ALC53_07250</name>
</gene>
<accession>A0A195BDI9</accession>
<evidence type="ECO:0000313" key="2">
    <source>
        <dbReference type="Proteomes" id="UP000078540"/>
    </source>
</evidence>
<organism evidence="1 2">
    <name type="scientific">Atta colombica</name>
    <dbReference type="NCBI Taxonomy" id="520822"/>
    <lineage>
        <taxon>Eukaryota</taxon>
        <taxon>Metazoa</taxon>
        <taxon>Ecdysozoa</taxon>
        <taxon>Arthropoda</taxon>
        <taxon>Hexapoda</taxon>
        <taxon>Insecta</taxon>
        <taxon>Pterygota</taxon>
        <taxon>Neoptera</taxon>
        <taxon>Endopterygota</taxon>
        <taxon>Hymenoptera</taxon>
        <taxon>Apocrita</taxon>
        <taxon>Aculeata</taxon>
        <taxon>Formicoidea</taxon>
        <taxon>Formicidae</taxon>
        <taxon>Myrmicinae</taxon>
        <taxon>Atta</taxon>
    </lineage>
</organism>
<dbReference type="Proteomes" id="UP000078540">
    <property type="component" value="Unassembled WGS sequence"/>
</dbReference>
<dbReference type="AlphaFoldDB" id="A0A195BDI9"/>
<protein>
    <submittedName>
        <fullName evidence="1">Uncharacterized protein</fullName>
    </submittedName>
</protein>
<reference evidence="1 2" key="1">
    <citation type="submission" date="2015-09" db="EMBL/GenBank/DDBJ databases">
        <title>Atta colombica WGS genome.</title>
        <authorList>
            <person name="Nygaard S."/>
            <person name="Hu H."/>
            <person name="Boomsma J."/>
            <person name="Zhang G."/>
        </authorList>
    </citation>
    <scope>NUCLEOTIDE SEQUENCE [LARGE SCALE GENOMIC DNA]</scope>
    <source>
        <strain evidence="1">Treedump-2</strain>
        <tissue evidence="1">Whole body</tissue>
    </source>
</reference>
<evidence type="ECO:0000313" key="1">
    <source>
        <dbReference type="EMBL" id="KYM82250.1"/>
    </source>
</evidence>
<dbReference type="EMBL" id="KQ976514">
    <property type="protein sequence ID" value="KYM82250.1"/>
    <property type="molecule type" value="Genomic_DNA"/>
</dbReference>
<name>A0A195BDI9_9HYME</name>